<evidence type="ECO:0000256" key="7">
    <source>
        <dbReference type="ARBA" id="ARBA00022989"/>
    </source>
</evidence>
<dbReference type="PANTHER" id="PTHR24221:SF654">
    <property type="entry name" value="ATP-BINDING CASSETTE SUB-FAMILY B MEMBER 6"/>
    <property type="match status" value="1"/>
</dbReference>
<dbReference type="PROSITE" id="PS50893">
    <property type="entry name" value="ABC_TRANSPORTER_2"/>
    <property type="match status" value="1"/>
</dbReference>
<keyword evidence="7 10" id="KW-1133">Transmembrane helix</keyword>
<feature type="transmembrane region" description="Helical" evidence="10">
    <location>
        <begin position="54"/>
        <end position="72"/>
    </location>
</feature>
<keyword evidence="6" id="KW-1278">Translocase</keyword>
<sequence length="531" mass="55035">MNRSTSATEQARPGFPTPARRRIAWIGTGWVLVALAEATAYTVLAVAIRDRGGVLPVLAAAAVSLVATVLVSRTGYLGGARLAGDLYAQLGQSLSAAKLSWFTADNRALVTTVAGRSIPALMGVPAHQLQTVICAPLVPLLMIVAVGLVSGAREAGVLALLLLAALAAQMLAQRHLQRADAERHRIEQEATRATMELVDHLELIRTAAGPRGLVRADEAWARQEQAMARTNRAAAPATLVSSLASATPVAGMLILLAVSGQFAAPAAALALLVLTIRASAPIDELARAGVSLNDVRSHSSAYHSAATAPSLPAAAHPVPPAGSEIELRNVGHPPALRTITATIPPGARVHVAGPSGAGKSTILGLLQRFDDPAEGTVTLGGVSLSALEEAEITARIAYVPQDPVVLTGTLAENIRLGRPGASDDEIIHAAERAQLGEVIARDPLGIHQHLGVHGQALSGGERQRVALARALLKNAPVLVLDEATSALDAATEQRIADALADIDATLVFVTHRDPAIWHPDHTIPLEGPQPA</sequence>
<feature type="domain" description="ABC transmembrane type-1" evidence="12">
    <location>
        <begin position="57"/>
        <end position="294"/>
    </location>
</feature>
<proteinExistence type="inferred from homology"/>
<keyword evidence="5 13" id="KW-0067">ATP-binding</keyword>
<evidence type="ECO:0000256" key="9">
    <source>
        <dbReference type="ARBA" id="ARBA00023455"/>
    </source>
</evidence>
<evidence type="ECO:0000259" key="11">
    <source>
        <dbReference type="PROSITE" id="PS50893"/>
    </source>
</evidence>
<evidence type="ECO:0000256" key="8">
    <source>
        <dbReference type="ARBA" id="ARBA00023136"/>
    </source>
</evidence>
<dbReference type="Pfam" id="PF00005">
    <property type="entry name" value="ABC_tran"/>
    <property type="match status" value="1"/>
</dbReference>
<reference evidence="13 14" key="1">
    <citation type="submission" date="2019-08" db="EMBL/GenBank/DDBJ databases">
        <title>Draft genome of C. urealyticum strain VH4248.</title>
        <authorList>
            <person name="Navas J."/>
        </authorList>
    </citation>
    <scope>NUCLEOTIDE SEQUENCE [LARGE SCALE GENOMIC DNA]</scope>
    <source>
        <strain evidence="13 14">VH4248</strain>
    </source>
</reference>
<evidence type="ECO:0000256" key="3">
    <source>
        <dbReference type="ARBA" id="ARBA00022692"/>
    </source>
</evidence>
<dbReference type="InterPro" id="IPR011527">
    <property type="entry name" value="ABC1_TM_dom"/>
</dbReference>
<name>A0A5D4G2G9_9CORY</name>
<evidence type="ECO:0000259" key="12">
    <source>
        <dbReference type="PROSITE" id="PS50929"/>
    </source>
</evidence>
<dbReference type="InterPro" id="IPR003593">
    <property type="entry name" value="AAA+_ATPase"/>
</dbReference>
<evidence type="ECO:0000313" key="14">
    <source>
        <dbReference type="Proteomes" id="UP000324726"/>
    </source>
</evidence>
<dbReference type="Proteomes" id="UP000324726">
    <property type="component" value="Unassembled WGS sequence"/>
</dbReference>
<dbReference type="GO" id="GO:0005524">
    <property type="term" value="F:ATP binding"/>
    <property type="evidence" value="ECO:0007669"/>
    <property type="project" value="UniProtKB-KW"/>
</dbReference>
<feature type="transmembrane region" description="Helical" evidence="10">
    <location>
        <begin position="155"/>
        <end position="172"/>
    </location>
</feature>
<dbReference type="Gene3D" id="3.40.50.300">
    <property type="entry name" value="P-loop containing nucleotide triphosphate hydrolases"/>
    <property type="match status" value="1"/>
</dbReference>
<evidence type="ECO:0000256" key="2">
    <source>
        <dbReference type="ARBA" id="ARBA00022519"/>
    </source>
</evidence>
<keyword evidence="4" id="KW-0547">Nucleotide-binding</keyword>
<dbReference type="RefSeq" id="WP_148812685.1">
    <property type="nucleotide sequence ID" value="NZ_VSZI01000001.1"/>
</dbReference>
<organism evidence="13 14">
    <name type="scientific">Corynebacterium urealyticum</name>
    <dbReference type="NCBI Taxonomy" id="43771"/>
    <lineage>
        <taxon>Bacteria</taxon>
        <taxon>Bacillati</taxon>
        <taxon>Actinomycetota</taxon>
        <taxon>Actinomycetes</taxon>
        <taxon>Mycobacteriales</taxon>
        <taxon>Corynebacteriaceae</taxon>
        <taxon>Corynebacterium</taxon>
    </lineage>
</organism>
<dbReference type="PROSITE" id="PS50929">
    <property type="entry name" value="ABC_TM1F"/>
    <property type="match status" value="1"/>
</dbReference>
<feature type="domain" description="ABC transporter" evidence="11">
    <location>
        <begin position="320"/>
        <end position="531"/>
    </location>
</feature>
<dbReference type="GO" id="GO:0016887">
    <property type="term" value="F:ATP hydrolysis activity"/>
    <property type="evidence" value="ECO:0007669"/>
    <property type="project" value="InterPro"/>
</dbReference>
<dbReference type="SMART" id="SM00382">
    <property type="entry name" value="AAA"/>
    <property type="match status" value="1"/>
</dbReference>
<comment type="subcellular location">
    <subcellularLocation>
        <location evidence="1">Cell inner membrane</location>
        <topology evidence="1">Multi-pass membrane protein</topology>
    </subcellularLocation>
</comment>
<dbReference type="GO" id="GO:0140359">
    <property type="term" value="F:ABC-type transporter activity"/>
    <property type="evidence" value="ECO:0007669"/>
    <property type="project" value="InterPro"/>
</dbReference>
<feature type="transmembrane region" description="Helical" evidence="10">
    <location>
        <begin position="23"/>
        <end position="48"/>
    </location>
</feature>
<evidence type="ECO:0000256" key="6">
    <source>
        <dbReference type="ARBA" id="ARBA00022967"/>
    </source>
</evidence>
<dbReference type="InterPro" id="IPR036640">
    <property type="entry name" value="ABC1_TM_sf"/>
</dbReference>
<dbReference type="InterPro" id="IPR003439">
    <property type="entry name" value="ABC_transporter-like_ATP-bd"/>
</dbReference>
<evidence type="ECO:0000256" key="4">
    <source>
        <dbReference type="ARBA" id="ARBA00022741"/>
    </source>
</evidence>
<dbReference type="GO" id="GO:0005886">
    <property type="term" value="C:plasma membrane"/>
    <property type="evidence" value="ECO:0007669"/>
    <property type="project" value="UniProtKB-SubCell"/>
</dbReference>
<protein>
    <submittedName>
        <fullName evidence="13">ATP-binding cassette domain-containing protein</fullName>
    </submittedName>
</protein>
<dbReference type="PANTHER" id="PTHR24221">
    <property type="entry name" value="ATP-BINDING CASSETTE SUB-FAMILY B"/>
    <property type="match status" value="1"/>
</dbReference>
<comment type="caution">
    <text evidence="13">The sequence shown here is derived from an EMBL/GenBank/DDBJ whole genome shotgun (WGS) entry which is preliminary data.</text>
</comment>
<keyword evidence="2" id="KW-0997">Cell inner membrane</keyword>
<dbReference type="InterPro" id="IPR039421">
    <property type="entry name" value="Type_1_exporter"/>
</dbReference>
<dbReference type="GO" id="GO:0034040">
    <property type="term" value="F:ATPase-coupled lipid transmembrane transporter activity"/>
    <property type="evidence" value="ECO:0007669"/>
    <property type="project" value="TreeGrafter"/>
</dbReference>
<dbReference type="Gene3D" id="1.20.1560.10">
    <property type="entry name" value="ABC transporter type 1, transmembrane domain"/>
    <property type="match status" value="1"/>
</dbReference>
<dbReference type="EMBL" id="VSZI01000001">
    <property type="protein sequence ID" value="TYR20750.1"/>
    <property type="molecule type" value="Genomic_DNA"/>
</dbReference>
<dbReference type="InterPro" id="IPR027417">
    <property type="entry name" value="P-loop_NTPase"/>
</dbReference>
<dbReference type="PROSITE" id="PS00211">
    <property type="entry name" value="ABC_TRANSPORTER_1"/>
    <property type="match status" value="1"/>
</dbReference>
<keyword evidence="2" id="KW-1003">Cell membrane</keyword>
<feature type="transmembrane region" description="Helical" evidence="10">
    <location>
        <begin position="129"/>
        <end position="149"/>
    </location>
</feature>
<dbReference type="InterPro" id="IPR017871">
    <property type="entry name" value="ABC_transporter-like_CS"/>
</dbReference>
<comment type="similarity">
    <text evidence="9">Belongs to the ABC transporter superfamily. Siderophore-Fe(3+) uptake transporter (SIUT) (TC 3.A.1.21) family.</text>
</comment>
<evidence type="ECO:0000313" key="13">
    <source>
        <dbReference type="EMBL" id="TYR20750.1"/>
    </source>
</evidence>
<gene>
    <name evidence="13" type="ORF">FYJ87_07460</name>
</gene>
<evidence type="ECO:0000256" key="5">
    <source>
        <dbReference type="ARBA" id="ARBA00022840"/>
    </source>
</evidence>
<dbReference type="SUPFAM" id="SSF90123">
    <property type="entry name" value="ABC transporter transmembrane region"/>
    <property type="match status" value="1"/>
</dbReference>
<keyword evidence="8 10" id="KW-0472">Membrane</keyword>
<evidence type="ECO:0000256" key="10">
    <source>
        <dbReference type="SAM" id="Phobius"/>
    </source>
</evidence>
<evidence type="ECO:0000256" key="1">
    <source>
        <dbReference type="ARBA" id="ARBA00004429"/>
    </source>
</evidence>
<dbReference type="AlphaFoldDB" id="A0A5D4G2G9"/>
<dbReference type="SUPFAM" id="SSF52540">
    <property type="entry name" value="P-loop containing nucleoside triphosphate hydrolases"/>
    <property type="match status" value="1"/>
</dbReference>
<keyword evidence="3 10" id="KW-0812">Transmembrane</keyword>
<accession>A0A5D4G2G9</accession>